<dbReference type="EMBL" id="EQ974003">
    <property type="protein sequence ID" value="EEF35851.1"/>
    <property type="molecule type" value="Genomic_DNA"/>
</dbReference>
<evidence type="ECO:0000313" key="3">
    <source>
        <dbReference type="Proteomes" id="UP000008311"/>
    </source>
</evidence>
<evidence type="ECO:0000256" key="1">
    <source>
        <dbReference type="SAM" id="MobiDB-lite"/>
    </source>
</evidence>
<sequence>MSDNYNVYVSAFCLGPRESKSLTTSDVSIVLKVVSSYLSDVTVSMDKCYRTWESFSLAKTVTKEIRSSCKEKSFKFPCHSLVSDDGTLSSSLWDLVSKTISDMEIPFSLDRLQWRASPKDEWISLPNQDELIRQILNLAHCKASAITAADQPKELAFQVSIKKEIVLPHHEFEAMVNARRTEEVRQKITETIHWINRQPVSYRIHYLRELRANPEHASFGSLIEQATREASEQAGSKLIPASKSSIEELEGGGI</sequence>
<accession>B9SKQ4</accession>
<name>B9SKQ4_RICCO</name>
<dbReference type="AlphaFoldDB" id="B9SKQ4"/>
<gene>
    <name evidence="2" type="ORF">RCOM_0543290</name>
</gene>
<dbReference type="InParanoid" id="B9SKQ4"/>
<feature type="region of interest" description="Disordered" evidence="1">
    <location>
        <begin position="233"/>
        <end position="254"/>
    </location>
</feature>
<protein>
    <submittedName>
        <fullName evidence="2">Uncharacterized protein</fullName>
    </submittedName>
</protein>
<keyword evidence="3" id="KW-1185">Reference proteome</keyword>
<reference evidence="3" key="1">
    <citation type="journal article" date="2010" name="Nat. Biotechnol.">
        <title>Draft genome sequence of the oilseed species Ricinus communis.</title>
        <authorList>
            <person name="Chan A.P."/>
            <person name="Crabtree J."/>
            <person name="Zhao Q."/>
            <person name="Lorenzi H."/>
            <person name="Orvis J."/>
            <person name="Puiu D."/>
            <person name="Melake-Berhan A."/>
            <person name="Jones K.M."/>
            <person name="Redman J."/>
            <person name="Chen G."/>
            <person name="Cahoon E.B."/>
            <person name="Gedil M."/>
            <person name="Stanke M."/>
            <person name="Haas B.J."/>
            <person name="Wortman J.R."/>
            <person name="Fraser-Liggett C.M."/>
            <person name="Ravel J."/>
            <person name="Rabinowicz P.D."/>
        </authorList>
    </citation>
    <scope>NUCLEOTIDE SEQUENCE [LARGE SCALE GENOMIC DNA]</scope>
    <source>
        <strain evidence="3">cv. Hale</strain>
    </source>
</reference>
<organism evidence="2 3">
    <name type="scientific">Ricinus communis</name>
    <name type="common">Castor bean</name>
    <dbReference type="NCBI Taxonomy" id="3988"/>
    <lineage>
        <taxon>Eukaryota</taxon>
        <taxon>Viridiplantae</taxon>
        <taxon>Streptophyta</taxon>
        <taxon>Embryophyta</taxon>
        <taxon>Tracheophyta</taxon>
        <taxon>Spermatophyta</taxon>
        <taxon>Magnoliopsida</taxon>
        <taxon>eudicotyledons</taxon>
        <taxon>Gunneridae</taxon>
        <taxon>Pentapetalae</taxon>
        <taxon>rosids</taxon>
        <taxon>fabids</taxon>
        <taxon>Malpighiales</taxon>
        <taxon>Euphorbiaceae</taxon>
        <taxon>Acalyphoideae</taxon>
        <taxon>Acalypheae</taxon>
        <taxon>Ricinus</taxon>
    </lineage>
</organism>
<evidence type="ECO:0000313" key="2">
    <source>
        <dbReference type="EMBL" id="EEF35851.1"/>
    </source>
</evidence>
<dbReference type="Proteomes" id="UP000008311">
    <property type="component" value="Unassembled WGS sequence"/>
</dbReference>
<proteinExistence type="predicted"/>